<dbReference type="GO" id="GO:0008270">
    <property type="term" value="F:zinc ion binding"/>
    <property type="evidence" value="ECO:0007669"/>
    <property type="project" value="UniProtKB-KW"/>
</dbReference>
<dbReference type="Pfam" id="PF14608">
    <property type="entry name" value="zf-CCCH_2"/>
    <property type="match status" value="2"/>
</dbReference>
<dbReference type="Gene3D" id="4.10.1000.10">
    <property type="entry name" value="Zinc finger, CCCH-type"/>
    <property type="match status" value="1"/>
</dbReference>
<dbReference type="AlphaFoldDB" id="A0AAW1Q6U7"/>
<name>A0AAW1Q6U7_9CHLO</name>
<dbReference type="PANTHER" id="PTHR13119:SF12">
    <property type="entry name" value="PROTEIN SUPPRESSOR OF SABLE"/>
    <property type="match status" value="1"/>
</dbReference>
<dbReference type="PROSITE" id="PS50103">
    <property type="entry name" value="ZF_C3H1"/>
    <property type="match status" value="3"/>
</dbReference>
<dbReference type="InterPro" id="IPR000571">
    <property type="entry name" value="Znf_CCCH"/>
</dbReference>
<feature type="domain" description="C3H1-type" evidence="7">
    <location>
        <begin position="162"/>
        <end position="190"/>
    </location>
</feature>
<keyword evidence="3 5" id="KW-0863">Zinc-finger</keyword>
<dbReference type="GO" id="GO:0005634">
    <property type="term" value="C:nucleus"/>
    <property type="evidence" value="ECO:0007669"/>
    <property type="project" value="TreeGrafter"/>
</dbReference>
<feature type="domain" description="C3H1-type" evidence="7">
    <location>
        <begin position="138"/>
        <end position="161"/>
    </location>
</feature>
<keyword evidence="1 5" id="KW-0479">Metal-binding</keyword>
<feature type="compositionally biased region" description="Gly residues" evidence="6">
    <location>
        <begin position="260"/>
        <end position="276"/>
    </location>
</feature>
<evidence type="ECO:0000256" key="6">
    <source>
        <dbReference type="SAM" id="MobiDB-lite"/>
    </source>
</evidence>
<keyword evidence="4 5" id="KW-0862">Zinc</keyword>
<dbReference type="EMBL" id="JALJOR010000004">
    <property type="protein sequence ID" value="KAK9817870.1"/>
    <property type="molecule type" value="Genomic_DNA"/>
</dbReference>
<dbReference type="Pfam" id="PF00642">
    <property type="entry name" value="zf-CCCH"/>
    <property type="match status" value="1"/>
</dbReference>
<evidence type="ECO:0000259" key="7">
    <source>
        <dbReference type="PROSITE" id="PS50103"/>
    </source>
</evidence>
<dbReference type="InterPro" id="IPR045124">
    <property type="entry name" value="Su(sable)-like"/>
</dbReference>
<dbReference type="GO" id="GO:0003723">
    <property type="term" value="F:RNA binding"/>
    <property type="evidence" value="ECO:0007669"/>
    <property type="project" value="InterPro"/>
</dbReference>
<dbReference type="SMART" id="SM00356">
    <property type="entry name" value="ZnF_C3H1"/>
    <property type="match status" value="3"/>
</dbReference>
<gene>
    <name evidence="8" type="ORF">WJX72_003429</name>
</gene>
<dbReference type="SUPFAM" id="SSF90229">
    <property type="entry name" value="CCCH zinc finger"/>
    <property type="match status" value="3"/>
</dbReference>
<sequence>MAWAPLPSLEEIRKRVAAAQASRAPDQPVETAGGYAAAVIGAPVPSSEKRKAPAERVVEVGFDAEVRQWRREQNKLRRQEGHQGGRKGEKRQRRDPGKQSVYALDTTERPKQPCRFFKQGRCSKGADCPFPHVGEPVTRFICCRYFKQGSCMKGALCEYSHDLSSEPCKNMVLHGTCAFGDRCSYSHAPLEDGDDAAALKEYFLEMERLRANLGLDTAVSQQTSGGTAPMQTAEADQAQDALAAANRFGLSSSNAQRCTGAGGEQLAGAGPAGTGAGQPKVQPSAAELLRTALARG</sequence>
<evidence type="ECO:0000256" key="2">
    <source>
        <dbReference type="ARBA" id="ARBA00022737"/>
    </source>
</evidence>
<evidence type="ECO:0000313" key="9">
    <source>
        <dbReference type="Proteomes" id="UP001489004"/>
    </source>
</evidence>
<keyword evidence="9" id="KW-1185">Reference proteome</keyword>
<evidence type="ECO:0000256" key="4">
    <source>
        <dbReference type="ARBA" id="ARBA00022833"/>
    </source>
</evidence>
<keyword evidence="2" id="KW-0677">Repeat</keyword>
<organism evidence="8 9">
    <name type="scientific">[Myrmecia] bisecta</name>
    <dbReference type="NCBI Taxonomy" id="41462"/>
    <lineage>
        <taxon>Eukaryota</taxon>
        <taxon>Viridiplantae</taxon>
        <taxon>Chlorophyta</taxon>
        <taxon>core chlorophytes</taxon>
        <taxon>Trebouxiophyceae</taxon>
        <taxon>Trebouxiales</taxon>
        <taxon>Trebouxiaceae</taxon>
        <taxon>Myrmecia</taxon>
    </lineage>
</organism>
<reference evidence="8 9" key="1">
    <citation type="journal article" date="2024" name="Nat. Commun.">
        <title>Phylogenomics reveals the evolutionary origins of lichenization in chlorophyte algae.</title>
        <authorList>
            <person name="Puginier C."/>
            <person name="Libourel C."/>
            <person name="Otte J."/>
            <person name="Skaloud P."/>
            <person name="Haon M."/>
            <person name="Grisel S."/>
            <person name="Petersen M."/>
            <person name="Berrin J.G."/>
            <person name="Delaux P.M."/>
            <person name="Dal Grande F."/>
            <person name="Keller J."/>
        </authorList>
    </citation>
    <scope>NUCLEOTIDE SEQUENCE [LARGE SCALE GENOMIC DNA]</scope>
    <source>
        <strain evidence="8 9">SAG 2043</strain>
    </source>
</reference>
<feature type="zinc finger region" description="C3H1-type" evidence="5">
    <location>
        <begin position="162"/>
        <end position="190"/>
    </location>
</feature>
<protein>
    <recommendedName>
        <fullName evidence="7">C3H1-type domain-containing protein</fullName>
    </recommendedName>
</protein>
<feature type="domain" description="C3H1-type" evidence="7">
    <location>
        <begin position="108"/>
        <end position="135"/>
    </location>
</feature>
<accession>A0AAW1Q6U7</accession>
<evidence type="ECO:0000256" key="5">
    <source>
        <dbReference type="PROSITE-ProRule" id="PRU00723"/>
    </source>
</evidence>
<comment type="caution">
    <text evidence="8">The sequence shown here is derived from an EMBL/GenBank/DDBJ whole genome shotgun (WGS) entry which is preliminary data.</text>
</comment>
<feature type="region of interest" description="Disordered" evidence="6">
    <location>
        <begin position="259"/>
        <end position="283"/>
    </location>
</feature>
<evidence type="ECO:0000256" key="3">
    <source>
        <dbReference type="ARBA" id="ARBA00022771"/>
    </source>
</evidence>
<evidence type="ECO:0000256" key="1">
    <source>
        <dbReference type="ARBA" id="ARBA00022723"/>
    </source>
</evidence>
<feature type="compositionally biased region" description="Basic and acidic residues" evidence="6">
    <location>
        <begin position="70"/>
        <end position="97"/>
    </location>
</feature>
<feature type="region of interest" description="Disordered" evidence="6">
    <location>
        <begin position="70"/>
        <end position="104"/>
    </location>
</feature>
<dbReference type="Gene3D" id="2.30.30.1190">
    <property type="match status" value="1"/>
</dbReference>
<dbReference type="InterPro" id="IPR036855">
    <property type="entry name" value="Znf_CCCH_sf"/>
</dbReference>
<feature type="zinc finger region" description="C3H1-type" evidence="5">
    <location>
        <begin position="108"/>
        <end position="135"/>
    </location>
</feature>
<proteinExistence type="predicted"/>
<feature type="zinc finger region" description="C3H1-type" evidence="5">
    <location>
        <begin position="138"/>
        <end position="161"/>
    </location>
</feature>
<dbReference type="GO" id="GO:0045892">
    <property type="term" value="P:negative regulation of DNA-templated transcription"/>
    <property type="evidence" value="ECO:0007669"/>
    <property type="project" value="InterPro"/>
</dbReference>
<dbReference type="PANTHER" id="PTHR13119">
    <property type="entry name" value="ZINC FINGER CCCH DOMAIN-CONTAINING PROTEI"/>
    <property type="match status" value="1"/>
</dbReference>
<dbReference type="Proteomes" id="UP001489004">
    <property type="component" value="Unassembled WGS sequence"/>
</dbReference>
<evidence type="ECO:0000313" key="8">
    <source>
        <dbReference type="EMBL" id="KAK9817870.1"/>
    </source>
</evidence>